<proteinExistence type="predicted"/>
<dbReference type="AlphaFoldDB" id="A0AAP2GF49"/>
<dbReference type="InterPro" id="IPR033985">
    <property type="entry name" value="SusD-like_N"/>
</dbReference>
<evidence type="ECO:0000256" key="1">
    <source>
        <dbReference type="SAM" id="SignalP"/>
    </source>
</evidence>
<keyword evidence="4" id="KW-1185">Reference proteome</keyword>
<feature type="chain" id="PRO_5042884225" evidence="1">
    <location>
        <begin position="23"/>
        <end position="501"/>
    </location>
</feature>
<dbReference type="SUPFAM" id="SSF48452">
    <property type="entry name" value="TPR-like"/>
    <property type="match status" value="1"/>
</dbReference>
<dbReference type="EMBL" id="JAHESC010000036">
    <property type="protein sequence ID" value="MBT1689122.1"/>
    <property type="molecule type" value="Genomic_DNA"/>
</dbReference>
<evidence type="ECO:0000313" key="3">
    <source>
        <dbReference type="EMBL" id="MBT1689122.1"/>
    </source>
</evidence>
<organism evidence="3 4">
    <name type="scientific">Dawidia soli</name>
    <dbReference type="NCBI Taxonomy" id="2782352"/>
    <lineage>
        <taxon>Bacteria</taxon>
        <taxon>Pseudomonadati</taxon>
        <taxon>Bacteroidota</taxon>
        <taxon>Cytophagia</taxon>
        <taxon>Cytophagales</taxon>
        <taxon>Chryseotaleaceae</taxon>
        <taxon>Dawidia</taxon>
    </lineage>
</organism>
<dbReference type="PROSITE" id="PS51257">
    <property type="entry name" value="PROKAR_LIPOPROTEIN"/>
    <property type="match status" value="1"/>
</dbReference>
<reference evidence="3 4" key="1">
    <citation type="submission" date="2021-05" db="EMBL/GenBank/DDBJ databases">
        <title>A Polyphasic approach of four new species of the genus Ohtaekwangia: Ohtaekwangia histidinii sp. nov., Ohtaekwangia cretensis sp. nov., Ohtaekwangia indiensis sp. nov., Ohtaekwangia reichenbachii sp. nov. from diverse environment.</title>
        <authorList>
            <person name="Octaviana S."/>
        </authorList>
    </citation>
    <scope>NUCLEOTIDE SEQUENCE [LARGE SCALE GENOMIC DNA]</scope>
    <source>
        <strain evidence="3 4">PWU37</strain>
    </source>
</reference>
<protein>
    <submittedName>
        <fullName evidence="3">RagB/SusD family nutrient uptake outer membrane protein</fullName>
    </submittedName>
</protein>
<gene>
    <name evidence="3" type="ORF">KK078_21325</name>
</gene>
<dbReference type="InterPro" id="IPR011990">
    <property type="entry name" value="TPR-like_helical_dom_sf"/>
</dbReference>
<dbReference type="Proteomes" id="UP001319180">
    <property type="component" value="Unassembled WGS sequence"/>
</dbReference>
<name>A0AAP2GF49_9BACT</name>
<dbReference type="Gene3D" id="1.25.40.390">
    <property type="match status" value="1"/>
</dbReference>
<sequence>MKSKIYYIAAIVLGLASCNNFLDEPQDNRTIIDTEKKVGQLLVNAYTDAQFAPFAEAMSDNADDKGPADTGIQGTQVQINTDAYHWDDYESITDEDAPTYFWMESYTAIAHANQALASLADMGSEEPVVAALRGEALLARAYAHFMVVNFFSLRYDAATAGTEPGIPYVLSPEENAIVQYERETIAETYRLIEADLEAGLPLVTNEYQEAKFHFNQKAAHAFAARFYLYKGDWEKVIEQADIVLGSGSPDVLIRDWVSPSVNTLTYAQRTAQYSAATERANLMVSWPGSLQGRNYASYRYGLTPAKVDELFADRTTNPFRKAWAYPIFGTDVFYNIPKYVEYFRITNVTAGTGDPYAGLVHFTSDEVLLNRAEAYAMLGQFENASADLTAYLSQKTEDFDPATDQVDLALMKKTYPFIAGEYTPGYTLTEDQAAFVKGIAEFRRREFYHEGLRWLDIKRFNLVVTHAQDNGDAVVLGKDDPRRAIQIPESAQAFGIPANRR</sequence>
<dbReference type="Pfam" id="PF14322">
    <property type="entry name" value="SusD-like_3"/>
    <property type="match status" value="1"/>
</dbReference>
<comment type="caution">
    <text evidence="3">The sequence shown here is derived from an EMBL/GenBank/DDBJ whole genome shotgun (WGS) entry which is preliminary data.</text>
</comment>
<dbReference type="GO" id="GO:0009279">
    <property type="term" value="C:cell outer membrane"/>
    <property type="evidence" value="ECO:0007669"/>
    <property type="project" value="UniProtKB-SubCell"/>
</dbReference>
<evidence type="ECO:0000259" key="2">
    <source>
        <dbReference type="Pfam" id="PF14322"/>
    </source>
</evidence>
<feature type="signal peptide" evidence="1">
    <location>
        <begin position="1"/>
        <end position="22"/>
    </location>
</feature>
<keyword evidence="1" id="KW-0732">Signal</keyword>
<accession>A0AAP2GF49</accession>
<evidence type="ECO:0000313" key="4">
    <source>
        <dbReference type="Proteomes" id="UP001319180"/>
    </source>
</evidence>
<feature type="domain" description="SusD-like N-terminal" evidence="2">
    <location>
        <begin position="21"/>
        <end position="228"/>
    </location>
</feature>
<dbReference type="RefSeq" id="WP_254092347.1">
    <property type="nucleotide sequence ID" value="NZ_JAHESC010000036.1"/>
</dbReference>